<feature type="domain" description="HSF-type DNA-binding" evidence="7">
    <location>
        <begin position="15"/>
        <end position="94"/>
    </location>
</feature>
<dbReference type="Pfam" id="PF00447">
    <property type="entry name" value="HSF_DNA-bind"/>
    <property type="match status" value="1"/>
</dbReference>
<evidence type="ECO:0000313" key="9">
    <source>
        <dbReference type="Proteomes" id="UP000489600"/>
    </source>
</evidence>
<evidence type="ECO:0000256" key="1">
    <source>
        <dbReference type="ARBA" id="ARBA00004123"/>
    </source>
</evidence>
<comment type="similarity">
    <text evidence="5">Belongs to the HSF family.</text>
</comment>
<dbReference type="OrthoDB" id="60033at2759"/>
<evidence type="ECO:0000256" key="6">
    <source>
        <dbReference type="SAM" id="MobiDB-lite"/>
    </source>
</evidence>
<dbReference type="GO" id="GO:0034605">
    <property type="term" value="P:cellular response to heat"/>
    <property type="evidence" value="ECO:0007669"/>
    <property type="project" value="TreeGrafter"/>
</dbReference>
<comment type="caution">
    <text evidence="8">The sequence shown here is derived from an EMBL/GenBank/DDBJ whole genome shotgun (WGS) entry which is preliminary data.</text>
</comment>
<dbReference type="PRINTS" id="PR00056">
    <property type="entry name" value="HSFDOMAIN"/>
</dbReference>
<comment type="subcellular location">
    <subcellularLocation>
        <location evidence="1">Nucleus</location>
    </subcellularLocation>
</comment>
<keyword evidence="4" id="KW-0539">Nucleus</keyword>
<dbReference type="Proteomes" id="UP000489600">
    <property type="component" value="Unassembled WGS sequence"/>
</dbReference>
<dbReference type="EMBL" id="CABITT030000006">
    <property type="protein sequence ID" value="VVB07282.1"/>
    <property type="molecule type" value="Genomic_DNA"/>
</dbReference>
<evidence type="ECO:0000256" key="2">
    <source>
        <dbReference type="ARBA" id="ARBA00023016"/>
    </source>
</evidence>
<evidence type="ECO:0000256" key="5">
    <source>
        <dbReference type="RuleBase" id="RU004020"/>
    </source>
</evidence>
<keyword evidence="3" id="KW-0238">DNA-binding</keyword>
<dbReference type="InterPro" id="IPR000232">
    <property type="entry name" value="HSF_DNA-bd"/>
</dbReference>
<feature type="region of interest" description="Disordered" evidence="6">
    <location>
        <begin position="84"/>
        <end position="107"/>
    </location>
</feature>
<protein>
    <recommendedName>
        <fullName evidence="7">HSF-type DNA-binding domain-containing protein</fullName>
    </recommendedName>
</protein>
<evidence type="ECO:0000256" key="4">
    <source>
        <dbReference type="ARBA" id="ARBA00023242"/>
    </source>
</evidence>
<dbReference type="GO" id="GO:0003700">
    <property type="term" value="F:DNA-binding transcription factor activity"/>
    <property type="evidence" value="ECO:0007669"/>
    <property type="project" value="InterPro"/>
</dbReference>
<dbReference type="PANTHER" id="PTHR10015">
    <property type="entry name" value="HEAT SHOCK TRANSCRIPTION FACTOR"/>
    <property type="match status" value="1"/>
</dbReference>
<dbReference type="GO" id="GO:0005634">
    <property type="term" value="C:nucleus"/>
    <property type="evidence" value="ECO:0007669"/>
    <property type="project" value="UniProtKB-SubCell"/>
</dbReference>
<proteinExistence type="inferred from homology"/>
<evidence type="ECO:0000313" key="8">
    <source>
        <dbReference type="EMBL" id="VVB07282.1"/>
    </source>
</evidence>
<dbReference type="GO" id="GO:0000978">
    <property type="term" value="F:RNA polymerase II cis-regulatory region sequence-specific DNA binding"/>
    <property type="evidence" value="ECO:0007669"/>
    <property type="project" value="TreeGrafter"/>
</dbReference>
<dbReference type="Gene3D" id="1.10.10.10">
    <property type="entry name" value="Winged helix-like DNA-binding domain superfamily/Winged helix DNA-binding domain"/>
    <property type="match status" value="1"/>
</dbReference>
<keyword evidence="2" id="KW-0346">Stress response</keyword>
<accession>A0A565C112</accession>
<reference evidence="8" key="1">
    <citation type="submission" date="2019-07" db="EMBL/GenBank/DDBJ databases">
        <authorList>
            <person name="Dittberner H."/>
        </authorList>
    </citation>
    <scope>NUCLEOTIDE SEQUENCE [LARGE SCALE GENOMIC DNA]</scope>
</reference>
<dbReference type="SUPFAM" id="SSF46785">
    <property type="entry name" value="Winged helix' DNA-binding domain"/>
    <property type="match status" value="1"/>
</dbReference>
<dbReference type="InterPro" id="IPR036388">
    <property type="entry name" value="WH-like_DNA-bd_sf"/>
</dbReference>
<sequence>MDGDNNNRRYPCTRIKLREVLDDPSTDSVVSWGESGKSFIIWDESEFRRLVLPKFTIHKKMDPFLYRLKRMGFKKINSEHCEYGNDSFVRGQPDPEPEPSTEFSSSSRLEEAILALQNRKLDEAMLAFEQRREYQKRFP</sequence>
<keyword evidence="9" id="KW-1185">Reference proteome</keyword>
<organism evidence="8 9">
    <name type="scientific">Arabis nemorensis</name>
    <dbReference type="NCBI Taxonomy" id="586526"/>
    <lineage>
        <taxon>Eukaryota</taxon>
        <taxon>Viridiplantae</taxon>
        <taxon>Streptophyta</taxon>
        <taxon>Embryophyta</taxon>
        <taxon>Tracheophyta</taxon>
        <taxon>Spermatophyta</taxon>
        <taxon>Magnoliopsida</taxon>
        <taxon>eudicotyledons</taxon>
        <taxon>Gunneridae</taxon>
        <taxon>Pentapetalae</taxon>
        <taxon>rosids</taxon>
        <taxon>malvids</taxon>
        <taxon>Brassicales</taxon>
        <taxon>Brassicaceae</taxon>
        <taxon>Arabideae</taxon>
        <taxon>Arabis</taxon>
    </lineage>
</organism>
<dbReference type="SMART" id="SM00415">
    <property type="entry name" value="HSF"/>
    <property type="match status" value="1"/>
</dbReference>
<dbReference type="AlphaFoldDB" id="A0A565C112"/>
<name>A0A565C112_9BRAS</name>
<dbReference type="InterPro" id="IPR036390">
    <property type="entry name" value="WH_DNA-bd_sf"/>
</dbReference>
<dbReference type="GO" id="GO:0006357">
    <property type="term" value="P:regulation of transcription by RNA polymerase II"/>
    <property type="evidence" value="ECO:0007669"/>
    <property type="project" value="TreeGrafter"/>
</dbReference>
<gene>
    <name evidence="8" type="ORF">ANE_LOCUS17726</name>
</gene>
<evidence type="ECO:0000259" key="7">
    <source>
        <dbReference type="SMART" id="SM00415"/>
    </source>
</evidence>
<dbReference type="PANTHER" id="PTHR10015:SF427">
    <property type="entry name" value="HEAT SHOCK FACTOR PROTEIN"/>
    <property type="match status" value="1"/>
</dbReference>
<evidence type="ECO:0000256" key="3">
    <source>
        <dbReference type="ARBA" id="ARBA00023125"/>
    </source>
</evidence>